<keyword evidence="2" id="KW-1185">Reference proteome</keyword>
<evidence type="ECO:0000313" key="1">
    <source>
        <dbReference type="EMBL" id="KAF2862623.1"/>
    </source>
</evidence>
<accession>A0A6A7C5G8</accession>
<organism evidence="1 2">
    <name type="scientific">Piedraia hortae CBS 480.64</name>
    <dbReference type="NCBI Taxonomy" id="1314780"/>
    <lineage>
        <taxon>Eukaryota</taxon>
        <taxon>Fungi</taxon>
        <taxon>Dikarya</taxon>
        <taxon>Ascomycota</taxon>
        <taxon>Pezizomycotina</taxon>
        <taxon>Dothideomycetes</taxon>
        <taxon>Dothideomycetidae</taxon>
        <taxon>Capnodiales</taxon>
        <taxon>Piedraiaceae</taxon>
        <taxon>Piedraia</taxon>
    </lineage>
</organism>
<gene>
    <name evidence="1" type="ORF">K470DRAFT_176209</name>
</gene>
<sequence>MAVDPPQNLFSPFEFKADFLLDVLFYSGKQLLSEQFTETWRQVSVAFAICRILKPRWKPTLRIPTSREQLEIADLPFFEKTMATIAPALAITRATTTGTPRLHPIRSRSDGAAHSGRHLVRLAGPSTYPYGERDLAEYIAELVQYATRSGSKDVAKKSLIFDNVFSEMNL</sequence>
<proteinExistence type="predicted"/>
<evidence type="ECO:0000313" key="2">
    <source>
        <dbReference type="Proteomes" id="UP000799421"/>
    </source>
</evidence>
<name>A0A6A7C5G8_9PEZI</name>
<protein>
    <submittedName>
        <fullName evidence="1">Uncharacterized protein</fullName>
    </submittedName>
</protein>
<dbReference type="EMBL" id="MU005965">
    <property type="protein sequence ID" value="KAF2862623.1"/>
    <property type="molecule type" value="Genomic_DNA"/>
</dbReference>
<dbReference type="Proteomes" id="UP000799421">
    <property type="component" value="Unassembled WGS sequence"/>
</dbReference>
<reference evidence="1" key="1">
    <citation type="journal article" date="2020" name="Stud. Mycol.">
        <title>101 Dothideomycetes genomes: a test case for predicting lifestyles and emergence of pathogens.</title>
        <authorList>
            <person name="Haridas S."/>
            <person name="Albert R."/>
            <person name="Binder M."/>
            <person name="Bloem J."/>
            <person name="Labutti K."/>
            <person name="Salamov A."/>
            <person name="Andreopoulos B."/>
            <person name="Baker S."/>
            <person name="Barry K."/>
            <person name="Bills G."/>
            <person name="Bluhm B."/>
            <person name="Cannon C."/>
            <person name="Castanera R."/>
            <person name="Culley D."/>
            <person name="Daum C."/>
            <person name="Ezra D."/>
            <person name="Gonzalez J."/>
            <person name="Henrissat B."/>
            <person name="Kuo A."/>
            <person name="Liang C."/>
            <person name="Lipzen A."/>
            <person name="Lutzoni F."/>
            <person name="Magnuson J."/>
            <person name="Mondo S."/>
            <person name="Nolan M."/>
            <person name="Ohm R."/>
            <person name="Pangilinan J."/>
            <person name="Park H.-J."/>
            <person name="Ramirez L."/>
            <person name="Alfaro M."/>
            <person name="Sun H."/>
            <person name="Tritt A."/>
            <person name="Yoshinaga Y."/>
            <person name="Zwiers L.-H."/>
            <person name="Turgeon B."/>
            <person name="Goodwin S."/>
            <person name="Spatafora J."/>
            <person name="Crous P."/>
            <person name="Grigoriev I."/>
        </authorList>
    </citation>
    <scope>NUCLEOTIDE SEQUENCE</scope>
    <source>
        <strain evidence="1">CBS 480.64</strain>
    </source>
</reference>
<dbReference type="AlphaFoldDB" id="A0A6A7C5G8"/>